<dbReference type="RefSeq" id="WP_188312927.1">
    <property type="nucleotide sequence ID" value="NZ_JABTCG010000001.1"/>
</dbReference>
<protein>
    <submittedName>
        <fullName evidence="1">Uncharacterized protein</fullName>
    </submittedName>
</protein>
<gene>
    <name evidence="1" type="ORF">HPE63_04015</name>
</gene>
<dbReference type="Gene3D" id="3.40.50.2000">
    <property type="entry name" value="Glycogen Phosphorylase B"/>
    <property type="match status" value="2"/>
</dbReference>
<organism evidence="1 2">
    <name type="scientific">Maribacter arenosus</name>
    <dbReference type="NCBI Taxonomy" id="1854708"/>
    <lineage>
        <taxon>Bacteria</taxon>
        <taxon>Pseudomonadati</taxon>
        <taxon>Bacteroidota</taxon>
        <taxon>Flavobacteriia</taxon>
        <taxon>Flavobacteriales</taxon>
        <taxon>Flavobacteriaceae</taxon>
        <taxon>Maribacter</taxon>
    </lineage>
</organism>
<evidence type="ECO:0000313" key="1">
    <source>
        <dbReference type="EMBL" id="MBD0849824.1"/>
    </source>
</evidence>
<name>A0ABR7VCM7_9FLAO</name>
<dbReference type="SUPFAM" id="SSF53756">
    <property type="entry name" value="UDP-Glycosyltransferase/glycogen phosphorylase"/>
    <property type="match status" value="1"/>
</dbReference>
<reference evidence="1 2" key="1">
    <citation type="submission" date="2020-05" db="EMBL/GenBank/DDBJ databases">
        <title>The draft genome sequence of Maribacter arenosus CAU 1321.</title>
        <authorList>
            <person name="Mu L."/>
        </authorList>
    </citation>
    <scope>NUCLEOTIDE SEQUENCE [LARGE SCALE GENOMIC DNA]</scope>
    <source>
        <strain evidence="1 2">CAU 1321</strain>
    </source>
</reference>
<evidence type="ECO:0000313" key="2">
    <source>
        <dbReference type="Proteomes" id="UP000598350"/>
    </source>
</evidence>
<comment type="caution">
    <text evidence="1">The sequence shown here is derived from an EMBL/GenBank/DDBJ whole genome shotgun (WGS) entry which is preliminary data.</text>
</comment>
<proteinExistence type="predicted"/>
<dbReference type="Proteomes" id="UP000598350">
    <property type="component" value="Unassembled WGS sequence"/>
</dbReference>
<dbReference type="EMBL" id="JABTCG010000001">
    <property type="protein sequence ID" value="MBD0849824.1"/>
    <property type="molecule type" value="Genomic_DNA"/>
</dbReference>
<sequence length="383" mass="44547">MNNAAFIAKTNINTDGRILNQLRILKEWNTELEVDLIVFPDKKVTISFDDTVKLHQINTRLRHNTFLRIFTVLEFTFKAFKLLNKLKPRIVHAQDSAVLLPVLLYRVLNPKKFYLIYDDHEVPNENESYLKQIMNALENILIKKSDAVIMANKERMLYLGEKLQLTNNQYYFLNLPYYDVNPNTVTSALMESKLDELELRKKQGTKFIIHQGPLHIERGRQKLADLCKNLPKPYVILLLGGTEADFIKFKEENELPDNKFFFVGRVNYEVLPLYWKKGSASIVMYLPTYTNNRLCAPNRLYLSYFLGLPIIVNKNNPVLYDFINVNKAGGFVEDYLEHPNIEFFDQLNNLIIGDSAKERLLDTEKSKLIDLYSSLIDNVPITG</sequence>
<keyword evidence="2" id="KW-1185">Reference proteome</keyword>
<accession>A0ABR7VCM7</accession>